<evidence type="ECO:0000313" key="6">
    <source>
        <dbReference type="Proteomes" id="UP000681075"/>
    </source>
</evidence>
<dbReference type="PANTHER" id="PTHR42776:SF27">
    <property type="entry name" value="DIPEPTIDYL PEPTIDASE FAMILY MEMBER 6"/>
    <property type="match status" value="1"/>
</dbReference>
<dbReference type="RefSeq" id="WP_420243323.1">
    <property type="nucleotide sequence ID" value="NZ_BOPV01000001.1"/>
</dbReference>
<dbReference type="InterPro" id="IPR002470">
    <property type="entry name" value="Peptidase_S9A"/>
</dbReference>
<dbReference type="SUPFAM" id="SSF82171">
    <property type="entry name" value="DPP6 N-terminal domain-like"/>
    <property type="match status" value="1"/>
</dbReference>
<dbReference type="InterPro" id="IPR011659">
    <property type="entry name" value="WD40"/>
</dbReference>
<feature type="signal peptide" evidence="3">
    <location>
        <begin position="1"/>
        <end position="18"/>
    </location>
</feature>
<dbReference type="PRINTS" id="PR00862">
    <property type="entry name" value="PROLIGOPTASE"/>
</dbReference>
<gene>
    <name evidence="5" type="ORF">TMPK1_24520</name>
</gene>
<reference evidence="5" key="1">
    <citation type="submission" date="2021-02" db="EMBL/GenBank/DDBJ databases">
        <title>Genome sequence of Rhodospirillales sp. strain TMPK1 isolated from soil.</title>
        <authorList>
            <person name="Nakai R."/>
            <person name="Kusada H."/>
            <person name="Tamaki H."/>
        </authorList>
    </citation>
    <scope>NUCLEOTIDE SEQUENCE</scope>
    <source>
        <strain evidence="5">TMPK1</strain>
    </source>
</reference>
<dbReference type="Gene3D" id="3.40.50.1820">
    <property type="entry name" value="alpha/beta hydrolase"/>
    <property type="match status" value="1"/>
</dbReference>
<keyword evidence="2" id="KW-0645">Protease</keyword>
<dbReference type="InterPro" id="IPR001375">
    <property type="entry name" value="Peptidase_S9_cat"/>
</dbReference>
<dbReference type="Pfam" id="PF07676">
    <property type="entry name" value="PD40"/>
    <property type="match status" value="1"/>
</dbReference>
<proteinExistence type="predicted"/>
<dbReference type="InterPro" id="IPR029058">
    <property type="entry name" value="AB_hydrolase_fold"/>
</dbReference>
<keyword evidence="2" id="KW-0720">Serine protease</keyword>
<sequence length="626" mass="66405">MRRLALFAALLVAAPAWAADGDLDRSVAAIARIGSAGSPSFSPDGTRIAFVSNRSGSPQVWVMPAAGGDAKQITTLTDPVQSVHWSPTNDDLAIDVAPGGGLNVQIYVLKPDGSALRRLTPGGQENNSLAGWTKDGRFLRAGSNQRDPAAFDALLLDPRTGTSKAIVAKAGNNGVLDVSMDGKYAVVTRLISRGDNNLYLVDMKSGAETLLTPHEGTGSFYWGQFSPDGNRVYVSTNGGRDRIAFGYVELDKSHKPGPMKIVASRDDAEGDGAILDRQGKRAALLWNVAGRSELSFLDTATGKVSPAPKLPADVTYTLRFSKDGSRLAVVATGSAITTDIHVLDIASGTFTRLTNSPHDGVDLASFVEPTLVTYKAHDGLDLSGWLTRPRGVTGPGPVVFSFHGGPEGQSRPGLSDVTQALVARGISVFAPNVRGSTGFGKKFMNLDNGALRVNSVRDIKASVDHLVATGVAQPGRLGIVGGSYGGYMVMAGVTEYPDMFAAGANLFGIVNFATFFKHTQPWMAAISKVEYGDPDKEAAMLASLSPIHKLDRIKTPLIVLHGANDTNVPVIEAEQIVASLKGRNVPVEYVLFPDEGHGWRKMPNRVKSTVSIVQFFDRYLNGKPPG</sequence>
<dbReference type="GO" id="GO:0004252">
    <property type="term" value="F:serine-type endopeptidase activity"/>
    <property type="evidence" value="ECO:0007669"/>
    <property type="project" value="InterPro"/>
</dbReference>
<feature type="chain" id="PRO_5035806205" evidence="3">
    <location>
        <begin position="19"/>
        <end position="626"/>
    </location>
</feature>
<keyword evidence="1" id="KW-0378">Hydrolase</keyword>
<evidence type="ECO:0000256" key="2">
    <source>
        <dbReference type="ARBA" id="ARBA00022825"/>
    </source>
</evidence>
<evidence type="ECO:0000259" key="4">
    <source>
        <dbReference type="Pfam" id="PF00326"/>
    </source>
</evidence>
<dbReference type="Gene3D" id="2.120.10.30">
    <property type="entry name" value="TolB, C-terminal domain"/>
    <property type="match status" value="3"/>
</dbReference>
<dbReference type="EMBL" id="BOPV01000001">
    <property type="protein sequence ID" value="GIL40215.1"/>
    <property type="molecule type" value="Genomic_DNA"/>
</dbReference>
<dbReference type="AlphaFoldDB" id="A0A8S8XGH2"/>
<keyword evidence="6" id="KW-1185">Reference proteome</keyword>
<protein>
    <submittedName>
        <fullName evidence="5">Peptidase S9</fullName>
    </submittedName>
</protein>
<dbReference type="GO" id="GO:0006508">
    <property type="term" value="P:proteolysis"/>
    <property type="evidence" value="ECO:0007669"/>
    <property type="project" value="InterPro"/>
</dbReference>
<dbReference type="PANTHER" id="PTHR42776">
    <property type="entry name" value="SERINE PEPTIDASE S9 FAMILY MEMBER"/>
    <property type="match status" value="1"/>
</dbReference>
<dbReference type="SUPFAM" id="SSF53474">
    <property type="entry name" value="alpha/beta-Hydrolases"/>
    <property type="match status" value="1"/>
</dbReference>
<dbReference type="InterPro" id="IPR011042">
    <property type="entry name" value="6-blade_b-propeller_TolB-like"/>
</dbReference>
<evidence type="ECO:0000256" key="1">
    <source>
        <dbReference type="ARBA" id="ARBA00022801"/>
    </source>
</evidence>
<comment type="caution">
    <text evidence="5">The sequence shown here is derived from an EMBL/GenBank/DDBJ whole genome shotgun (WGS) entry which is preliminary data.</text>
</comment>
<dbReference type="Pfam" id="PF00326">
    <property type="entry name" value="Peptidase_S9"/>
    <property type="match status" value="1"/>
</dbReference>
<name>A0A8S8XGH2_9PROT</name>
<evidence type="ECO:0000256" key="3">
    <source>
        <dbReference type="SAM" id="SignalP"/>
    </source>
</evidence>
<accession>A0A8S8XGH2</accession>
<feature type="domain" description="Peptidase S9 prolyl oligopeptidase catalytic" evidence="4">
    <location>
        <begin position="416"/>
        <end position="622"/>
    </location>
</feature>
<dbReference type="Proteomes" id="UP000681075">
    <property type="component" value="Unassembled WGS sequence"/>
</dbReference>
<keyword evidence="3" id="KW-0732">Signal</keyword>
<evidence type="ECO:0000313" key="5">
    <source>
        <dbReference type="EMBL" id="GIL40215.1"/>
    </source>
</evidence>
<organism evidence="5 6">
    <name type="scientific">Roseiterribacter gracilis</name>
    <dbReference type="NCBI Taxonomy" id="2812848"/>
    <lineage>
        <taxon>Bacteria</taxon>
        <taxon>Pseudomonadati</taxon>
        <taxon>Pseudomonadota</taxon>
        <taxon>Alphaproteobacteria</taxon>
        <taxon>Rhodospirillales</taxon>
        <taxon>Roseiterribacteraceae</taxon>
        <taxon>Roseiterribacter</taxon>
    </lineage>
</organism>